<dbReference type="EMBL" id="VKHT01000955">
    <property type="protein sequence ID" value="MBB0246539.1"/>
    <property type="molecule type" value="Genomic_DNA"/>
</dbReference>
<evidence type="ECO:0000313" key="4">
    <source>
        <dbReference type="EMBL" id="MBB0246539.1"/>
    </source>
</evidence>
<proteinExistence type="predicted"/>
<dbReference type="InterPro" id="IPR001789">
    <property type="entry name" value="Sig_transdc_resp-reg_receiver"/>
</dbReference>
<reference evidence="5" key="1">
    <citation type="submission" date="2019-10" db="EMBL/GenBank/DDBJ databases">
        <title>Streptomyces sp. nov., a novel actinobacterium isolated from alkaline environment.</title>
        <authorList>
            <person name="Golinska P."/>
        </authorList>
    </citation>
    <scope>NUCLEOTIDE SEQUENCE [LARGE SCALE GENOMIC DNA]</scope>
    <source>
        <strain evidence="5">DSM 42118</strain>
    </source>
</reference>
<dbReference type="GO" id="GO:0000160">
    <property type="term" value="P:phosphorelay signal transduction system"/>
    <property type="evidence" value="ECO:0007669"/>
    <property type="project" value="InterPro"/>
</dbReference>
<feature type="domain" description="Response regulatory" evidence="3">
    <location>
        <begin position="7"/>
        <end position="118"/>
    </location>
</feature>
<evidence type="ECO:0000259" key="3">
    <source>
        <dbReference type="PROSITE" id="PS50110"/>
    </source>
</evidence>
<comment type="caution">
    <text evidence="4">The sequence shown here is derived from an EMBL/GenBank/DDBJ whole genome shotgun (WGS) entry which is preliminary data.</text>
</comment>
<feature type="modified residue" description="4-aspartylphosphate" evidence="2">
    <location>
        <position position="56"/>
    </location>
</feature>
<dbReference type="Pfam" id="PF00072">
    <property type="entry name" value="Response_reg"/>
    <property type="match status" value="1"/>
</dbReference>
<dbReference type="SUPFAM" id="SSF52172">
    <property type="entry name" value="CheY-like"/>
    <property type="match status" value="1"/>
</dbReference>
<dbReference type="PANTHER" id="PTHR44591">
    <property type="entry name" value="STRESS RESPONSE REGULATOR PROTEIN 1"/>
    <property type="match status" value="1"/>
</dbReference>
<dbReference type="AlphaFoldDB" id="A0A7W3TGT0"/>
<dbReference type="PROSITE" id="PS50110">
    <property type="entry name" value="RESPONSE_REGULATORY"/>
    <property type="match status" value="1"/>
</dbReference>
<sequence length="134" mass="14580">MPVALGRVLVVDDYPVIRQLIRVILELDGFEVVTVADGAECIDTVPWFRPDVITLDMAMPGMDGPRTVRALRENPRTVHLPLVQVSAAVETYIPVDVDAVVAKPFEPAELAGHVRRLARTGRPHGVRPANSLAG</sequence>
<protein>
    <submittedName>
        <fullName evidence="4">Response regulator</fullName>
    </submittedName>
</protein>
<keyword evidence="5" id="KW-1185">Reference proteome</keyword>
<accession>A0A7W3TGT0</accession>
<evidence type="ECO:0000256" key="2">
    <source>
        <dbReference type="PROSITE-ProRule" id="PRU00169"/>
    </source>
</evidence>
<gene>
    <name evidence="4" type="ORF">FNQ90_21090</name>
</gene>
<organism evidence="4 5">
    <name type="scientific">Streptomyces alkaliphilus</name>
    <dbReference type="NCBI Taxonomy" id="1472722"/>
    <lineage>
        <taxon>Bacteria</taxon>
        <taxon>Bacillati</taxon>
        <taxon>Actinomycetota</taxon>
        <taxon>Actinomycetes</taxon>
        <taxon>Kitasatosporales</taxon>
        <taxon>Streptomycetaceae</taxon>
        <taxon>Streptomyces</taxon>
    </lineage>
</organism>
<dbReference type="Proteomes" id="UP000538929">
    <property type="component" value="Unassembled WGS sequence"/>
</dbReference>
<dbReference type="InterPro" id="IPR011006">
    <property type="entry name" value="CheY-like_superfamily"/>
</dbReference>
<name>A0A7W3TGT0_9ACTN</name>
<dbReference type="SMART" id="SM00448">
    <property type="entry name" value="REC"/>
    <property type="match status" value="1"/>
</dbReference>
<evidence type="ECO:0000256" key="1">
    <source>
        <dbReference type="ARBA" id="ARBA00022553"/>
    </source>
</evidence>
<dbReference type="RefSeq" id="WP_182607860.1">
    <property type="nucleotide sequence ID" value="NZ_VKHT01000955.1"/>
</dbReference>
<evidence type="ECO:0000313" key="5">
    <source>
        <dbReference type="Proteomes" id="UP000538929"/>
    </source>
</evidence>
<dbReference type="InterPro" id="IPR050595">
    <property type="entry name" value="Bact_response_regulator"/>
</dbReference>
<dbReference type="Gene3D" id="3.40.50.2300">
    <property type="match status" value="1"/>
</dbReference>
<keyword evidence="1 2" id="KW-0597">Phosphoprotein</keyword>
<dbReference type="PANTHER" id="PTHR44591:SF18">
    <property type="entry name" value="REGULATORY PROTEIN"/>
    <property type="match status" value="1"/>
</dbReference>